<dbReference type="GO" id="GO:0003677">
    <property type="term" value="F:DNA binding"/>
    <property type="evidence" value="ECO:0007669"/>
    <property type="project" value="UniProtKB-KW"/>
</dbReference>
<proteinExistence type="predicted"/>
<evidence type="ECO:0000313" key="3">
    <source>
        <dbReference type="EMBL" id="MPN29769.1"/>
    </source>
</evidence>
<dbReference type="Pfam" id="PF00440">
    <property type="entry name" value="TetR_N"/>
    <property type="match status" value="1"/>
</dbReference>
<dbReference type="AlphaFoldDB" id="A0A645GVJ3"/>
<sequence length="201" mass="21977">MRAAADLVAQGTQNIRMSDIAEQAGVSLATAYRHFSSTEEALVEYRFNAGMELYAFSVKSDAEGLELIRIVSAHWVGLVLEHGRAMVSSRSHEGYLKRLRSGTRYVSVAADAMAEPIRRAAAALGIPDPGDEGMFLWNILFDPREIFDMIETLGMTAEQVSDRLVATFCAALLGWSGCRPEVVSERLAKIAGPREPSPESQ</sequence>
<dbReference type="EMBL" id="VSSQ01080617">
    <property type="protein sequence ID" value="MPN29769.1"/>
    <property type="molecule type" value="Genomic_DNA"/>
</dbReference>
<evidence type="ECO:0000259" key="2">
    <source>
        <dbReference type="PROSITE" id="PS50977"/>
    </source>
</evidence>
<dbReference type="InterPro" id="IPR009057">
    <property type="entry name" value="Homeodomain-like_sf"/>
</dbReference>
<accession>A0A645GVJ3</accession>
<feature type="domain" description="HTH tetR-type" evidence="2">
    <location>
        <begin position="1"/>
        <end position="53"/>
    </location>
</feature>
<dbReference type="SUPFAM" id="SSF46689">
    <property type="entry name" value="Homeodomain-like"/>
    <property type="match status" value="1"/>
</dbReference>
<evidence type="ECO:0000256" key="1">
    <source>
        <dbReference type="ARBA" id="ARBA00023125"/>
    </source>
</evidence>
<comment type="caution">
    <text evidence="3">The sequence shown here is derived from an EMBL/GenBank/DDBJ whole genome shotgun (WGS) entry which is preliminary data.</text>
</comment>
<dbReference type="PROSITE" id="PS50977">
    <property type="entry name" value="HTH_TETR_2"/>
    <property type="match status" value="1"/>
</dbReference>
<gene>
    <name evidence="3" type="ORF">SDC9_177222</name>
</gene>
<dbReference type="Gene3D" id="1.10.357.10">
    <property type="entry name" value="Tetracycline Repressor, domain 2"/>
    <property type="match status" value="1"/>
</dbReference>
<organism evidence="3">
    <name type="scientific">bioreactor metagenome</name>
    <dbReference type="NCBI Taxonomy" id="1076179"/>
    <lineage>
        <taxon>unclassified sequences</taxon>
        <taxon>metagenomes</taxon>
        <taxon>ecological metagenomes</taxon>
    </lineage>
</organism>
<reference evidence="3" key="1">
    <citation type="submission" date="2019-08" db="EMBL/GenBank/DDBJ databases">
        <authorList>
            <person name="Kucharzyk K."/>
            <person name="Murdoch R.W."/>
            <person name="Higgins S."/>
            <person name="Loffler F."/>
        </authorList>
    </citation>
    <scope>NUCLEOTIDE SEQUENCE</scope>
</reference>
<protein>
    <recommendedName>
        <fullName evidence="2">HTH tetR-type domain-containing protein</fullName>
    </recommendedName>
</protein>
<name>A0A645GVJ3_9ZZZZ</name>
<keyword evidence="1" id="KW-0238">DNA-binding</keyword>
<dbReference type="InterPro" id="IPR001647">
    <property type="entry name" value="HTH_TetR"/>
</dbReference>